<sequence>MGTEADVFAYSIITGNRGDDLADRVIYLMLRLFEGMGYEQKKYRKYIFFNDYNSNIPTILEQETGFCSQSQFFYQFHLNTKHLFIIISEQAENFYPLPQIPTTTI</sequence>
<reference evidence="1 2" key="1">
    <citation type="submission" date="2018-08" db="EMBL/GenBank/DDBJ databases">
        <title>A genome reference for cultivated species of the human gut microbiota.</title>
        <authorList>
            <person name="Zou Y."/>
            <person name="Xue W."/>
            <person name="Luo G."/>
        </authorList>
    </citation>
    <scope>NUCLEOTIDE SEQUENCE [LARGE SCALE GENOMIC DNA]</scope>
    <source>
        <strain evidence="1 2">AM34-3LB</strain>
    </source>
</reference>
<evidence type="ECO:0000313" key="2">
    <source>
        <dbReference type="Proteomes" id="UP000284621"/>
    </source>
</evidence>
<dbReference type="RefSeq" id="WP_118380402.1">
    <property type="nucleotide sequence ID" value="NZ_CABJFJ010000002.1"/>
</dbReference>
<accession>A0A414B8I1</accession>
<comment type="caution">
    <text evidence="1">The sequence shown here is derived from an EMBL/GenBank/DDBJ whole genome shotgun (WGS) entry which is preliminary data.</text>
</comment>
<dbReference type="AlphaFoldDB" id="A0A414B8I1"/>
<gene>
    <name evidence="1" type="ORF">DW833_01755</name>
</gene>
<protein>
    <submittedName>
        <fullName evidence="1">Uncharacterized protein</fullName>
    </submittedName>
</protein>
<organism evidence="1 2">
    <name type="scientific">Anaerobutyricum hallii</name>
    <dbReference type="NCBI Taxonomy" id="39488"/>
    <lineage>
        <taxon>Bacteria</taxon>
        <taxon>Bacillati</taxon>
        <taxon>Bacillota</taxon>
        <taxon>Clostridia</taxon>
        <taxon>Lachnospirales</taxon>
        <taxon>Lachnospiraceae</taxon>
        <taxon>Anaerobutyricum</taxon>
    </lineage>
</organism>
<name>A0A414B8I1_9FIRM</name>
<evidence type="ECO:0000313" key="1">
    <source>
        <dbReference type="EMBL" id="RHC67394.1"/>
    </source>
</evidence>
<dbReference type="EMBL" id="QSID01000002">
    <property type="protein sequence ID" value="RHC67394.1"/>
    <property type="molecule type" value="Genomic_DNA"/>
</dbReference>
<keyword evidence="2" id="KW-1185">Reference proteome</keyword>
<proteinExistence type="predicted"/>
<dbReference type="Proteomes" id="UP000284621">
    <property type="component" value="Unassembled WGS sequence"/>
</dbReference>